<protein>
    <submittedName>
        <fullName evidence="1">Peptidase</fullName>
    </submittedName>
</protein>
<dbReference type="EMBL" id="JAUCGQ010000001">
    <property type="protein sequence ID" value="MDM7853517.1"/>
    <property type="molecule type" value="Genomic_DNA"/>
</dbReference>
<accession>A0ABT7SD79</accession>
<evidence type="ECO:0000313" key="1">
    <source>
        <dbReference type="EMBL" id="MDM7853517.1"/>
    </source>
</evidence>
<dbReference type="Gene3D" id="3.40.390.10">
    <property type="entry name" value="Collagenase (Catalytic Domain)"/>
    <property type="match status" value="1"/>
</dbReference>
<dbReference type="InterPro" id="IPR024079">
    <property type="entry name" value="MetalloPept_cat_dom_sf"/>
</dbReference>
<dbReference type="Proteomes" id="UP001529338">
    <property type="component" value="Unassembled WGS sequence"/>
</dbReference>
<proteinExistence type="predicted"/>
<sequence length="276" mass="28661">MALGLVVGGGWSALQPDKTEPRVVVEAEPPATTGESTGADPADPAIPAGVLRALGYPTPGYEEGATPLGHPPALSETSSSYKFLHTQPDGITPVAWDPCRPIHYVTTGDAPAGGDELIDEAVAAVSAATGLVFVDDGRTDEALDVRRVRPFSEPDRYGDRFVPVLIAWTSEKQDFRLQGAVAGLTMPIAVTADGRLMVDVVGTVELDAVQVMNAQRLDGQGVTVVMHELAHLVGLDHVADPSQVMNPSGTRGVNAFGAGDLAGLALLGEGACEPRL</sequence>
<dbReference type="RefSeq" id="WP_289453040.1">
    <property type="nucleotide sequence ID" value="NZ_JAUCGQ010000001.1"/>
</dbReference>
<organism evidence="1 2">
    <name type="scientific">Cellulomonas alba</name>
    <dbReference type="NCBI Taxonomy" id="3053467"/>
    <lineage>
        <taxon>Bacteria</taxon>
        <taxon>Bacillati</taxon>
        <taxon>Actinomycetota</taxon>
        <taxon>Actinomycetes</taxon>
        <taxon>Micrococcales</taxon>
        <taxon>Cellulomonadaceae</taxon>
        <taxon>Cellulomonas</taxon>
    </lineage>
</organism>
<comment type="caution">
    <text evidence="1">The sequence shown here is derived from an EMBL/GenBank/DDBJ whole genome shotgun (WGS) entry which is preliminary data.</text>
</comment>
<evidence type="ECO:0000313" key="2">
    <source>
        <dbReference type="Proteomes" id="UP001529338"/>
    </source>
</evidence>
<gene>
    <name evidence="1" type="ORF">QRT04_01120</name>
</gene>
<reference evidence="1 2" key="1">
    <citation type="submission" date="2023-06" db="EMBL/GenBank/DDBJ databases">
        <title>Cellulomonas sp. MW4 Whole genome sequence.</title>
        <authorList>
            <person name="Park S."/>
        </authorList>
    </citation>
    <scope>NUCLEOTIDE SEQUENCE [LARGE SCALE GENOMIC DNA]</scope>
    <source>
        <strain evidence="1 2">MW4</strain>
    </source>
</reference>
<dbReference type="SUPFAM" id="SSF55486">
    <property type="entry name" value="Metalloproteases ('zincins'), catalytic domain"/>
    <property type="match status" value="1"/>
</dbReference>
<name>A0ABT7SD79_9CELL</name>
<keyword evidence="2" id="KW-1185">Reference proteome</keyword>